<comment type="caution">
    <text evidence="2">The sequence shown here is derived from an EMBL/GenBank/DDBJ whole genome shotgun (WGS) entry which is preliminary data.</text>
</comment>
<dbReference type="Proteomes" id="UP000533598">
    <property type="component" value="Unassembled WGS sequence"/>
</dbReference>
<dbReference type="SUPFAM" id="SSF140453">
    <property type="entry name" value="EsxAB dimer-like"/>
    <property type="match status" value="1"/>
</dbReference>
<proteinExistence type="inferred from homology"/>
<gene>
    <name evidence="2" type="ORF">HNR67_008127</name>
</gene>
<reference evidence="2 3" key="1">
    <citation type="submission" date="2020-08" db="EMBL/GenBank/DDBJ databases">
        <title>Sequencing the genomes of 1000 actinobacteria strains.</title>
        <authorList>
            <person name="Klenk H.-P."/>
        </authorList>
    </citation>
    <scope>NUCLEOTIDE SEQUENCE [LARGE SCALE GENOMIC DNA]</scope>
    <source>
        <strain evidence="2 3">DSM 44230</strain>
    </source>
</reference>
<dbReference type="AlphaFoldDB" id="A0A7W7CM88"/>
<dbReference type="Gene3D" id="1.10.287.1060">
    <property type="entry name" value="ESAT-6-like"/>
    <property type="match status" value="1"/>
</dbReference>
<dbReference type="RefSeq" id="WP_185008995.1">
    <property type="nucleotide sequence ID" value="NZ_BAAAUI010000088.1"/>
</dbReference>
<organism evidence="2 3">
    <name type="scientific">Crossiella cryophila</name>
    <dbReference type="NCBI Taxonomy" id="43355"/>
    <lineage>
        <taxon>Bacteria</taxon>
        <taxon>Bacillati</taxon>
        <taxon>Actinomycetota</taxon>
        <taxon>Actinomycetes</taxon>
        <taxon>Pseudonocardiales</taxon>
        <taxon>Pseudonocardiaceae</taxon>
        <taxon>Crossiella</taxon>
    </lineage>
</organism>
<evidence type="ECO:0000313" key="2">
    <source>
        <dbReference type="EMBL" id="MBB4682009.1"/>
    </source>
</evidence>
<dbReference type="Pfam" id="PF06013">
    <property type="entry name" value="WXG100"/>
    <property type="match status" value="1"/>
</dbReference>
<dbReference type="InterPro" id="IPR010310">
    <property type="entry name" value="T7SS_ESAT-6-like"/>
</dbReference>
<dbReference type="NCBIfam" id="TIGR03930">
    <property type="entry name" value="WXG100_ESAT6"/>
    <property type="match status" value="1"/>
</dbReference>
<sequence>MSGQIHGAVSGIAQTGTAATNIAQSIDGHRQRATAQADALSGAWEGQAKVSFDQAFDNWVTGVQRVVASLTELGENVTFASRTYEQQDQDSASGFAGLTSH</sequence>
<evidence type="ECO:0000256" key="1">
    <source>
        <dbReference type="RuleBase" id="RU362001"/>
    </source>
</evidence>
<dbReference type="EMBL" id="JACHMH010000001">
    <property type="protein sequence ID" value="MBB4682009.1"/>
    <property type="molecule type" value="Genomic_DNA"/>
</dbReference>
<accession>A0A7W7CM88</accession>
<evidence type="ECO:0000313" key="3">
    <source>
        <dbReference type="Proteomes" id="UP000533598"/>
    </source>
</evidence>
<comment type="similarity">
    <text evidence="1">Belongs to the WXG100 family.</text>
</comment>
<dbReference type="InterPro" id="IPR036689">
    <property type="entry name" value="ESAT-6-like_sf"/>
</dbReference>
<protein>
    <recommendedName>
        <fullName evidence="1">ESAT-6-like protein</fullName>
    </recommendedName>
</protein>
<name>A0A7W7CM88_9PSEU</name>
<keyword evidence="3" id="KW-1185">Reference proteome</keyword>